<reference evidence="8 9" key="1">
    <citation type="submission" date="2015-10" db="EMBL/GenBank/DDBJ databases">
        <title>Metagenome-Assembled Genomes uncover a global brackish microbiome.</title>
        <authorList>
            <person name="Hugerth L.W."/>
            <person name="Larsson J."/>
            <person name="Alneberg J."/>
            <person name="Lindh M.V."/>
            <person name="Legrand C."/>
            <person name="Pinhassi J."/>
            <person name="Andersson A.F."/>
        </authorList>
    </citation>
    <scope>NUCLEOTIDE SEQUENCE [LARGE SCALE GENOMIC DNA]</scope>
    <source>
        <strain evidence="8">BACL26 MAG-121220-bin70</strain>
    </source>
</reference>
<dbReference type="InterPro" id="IPR010994">
    <property type="entry name" value="RuvA_2-like"/>
</dbReference>
<evidence type="ECO:0000313" key="8">
    <source>
        <dbReference type="EMBL" id="KRO97271.1"/>
    </source>
</evidence>
<organism evidence="8 9">
    <name type="scientific">SAR92 bacterium BACL26 MAG-121220-bin70</name>
    <dbReference type="NCBI Taxonomy" id="1655626"/>
    <lineage>
        <taxon>Bacteria</taxon>
        <taxon>Pseudomonadati</taxon>
        <taxon>Pseudomonadota</taxon>
        <taxon>Gammaproteobacteria</taxon>
        <taxon>Cellvibrionales</taxon>
        <taxon>Porticoccaceae</taxon>
        <taxon>SAR92 clade</taxon>
    </lineage>
</organism>
<comment type="similarity">
    <text evidence="6">Belongs to the UPF0758 family.</text>
</comment>
<keyword evidence="5" id="KW-0482">Metalloprotease</keyword>
<evidence type="ECO:0000256" key="2">
    <source>
        <dbReference type="ARBA" id="ARBA00022723"/>
    </source>
</evidence>
<dbReference type="GO" id="GO:0008237">
    <property type="term" value="F:metallopeptidase activity"/>
    <property type="evidence" value="ECO:0007669"/>
    <property type="project" value="UniProtKB-KW"/>
</dbReference>
<gene>
    <name evidence="8" type="ORF">ABS24_06495</name>
</gene>
<dbReference type="InterPro" id="IPR046778">
    <property type="entry name" value="UPF0758_N"/>
</dbReference>
<dbReference type="NCBIfam" id="TIGR00608">
    <property type="entry name" value="radc"/>
    <property type="match status" value="1"/>
</dbReference>
<dbReference type="GO" id="GO:0006508">
    <property type="term" value="P:proteolysis"/>
    <property type="evidence" value="ECO:0007669"/>
    <property type="project" value="UniProtKB-KW"/>
</dbReference>
<keyword evidence="1" id="KW-0645">Protease</keyword>
<feature type="domain" description="MPN" evidence="7">
    <location>
        <begin position="102"/>
        <end position="224"/>
    </location>
</feature>
<evidence type="ECO:0000259" key="7">
    <source>
        <dbReference type="PROSITE" id="PS50249"/>
    </source>
</evidence>
<name>A0A0R2UCV3_9GAMM</name>
<dbReference type="SUPFAM" id="SSF47781">
    <property type="entry name" value="RuvA domain 2-like"/>
    <property type="match status" value="1"/>
</dbReference>
<dbReference type="Pfam" id="PF20582">
    <property type="entry name" value="UPF0758_N"/>
    <property type="match status" value="1"/>
</dbReference>
<dbReference type="Gene3D" id="3.40.140.10">
    <property type="entry name" value="Cytidine Deaminase, domain 2"/>
    <property type="match status" value="1"/>
</dbReference>
<dbReference type="NCBIfam" id="NF000642">
    <property type="entry name" value="PRK00024.1"/>
    <property type="match status" value="1"/>
</dbReference>
<dbReference type="InterPro" id="IPR037518">
    <property type="entry name" value="MPN"/>
</dbReference>
<evidence type="ECO:0000313" key="9">
    <source>
        <dbReference type="Proteomes" id="UP000051213"/>
    </source>
</evidence>
<dbReference type="SUPFAM" id="SSF102712">
    <property type="entry name" value="JAB1/MPN domain"/>
    <property type="match status" value="1"/>
</dbReference>
<accession>A0A0R2UCV3</accession>
<dbReference type="PROSITE" id="PS50249">
    <property type="entry name" value="MPN"/>
    <property type="match status" value="1"/>
</dbReference>
<protein>
    <recommendedName>
        <fullName evidence="7">MPN domain-containing protein</fullName>
    </recommendedName>
</protein>
<dbReference type="GO" id="GO:0046872">
    <property type="term" value="F:metal ion binding"/>
    <property type="evidence" value="ECO:0007669"/>
    <property type="project" value="UniProtKB-KW"/>
</dbReference>
<dbReference type="AlphaFoldDB" id="A0A0R2UCV3"/>
<dbReference type="CDD" id="cd08071">
    <property type="entry name" value="MPN_DUF2466"/>
    <property type="match status" value="1"/>
</dbReference>
<dbReference type="PANTHER" id="PTHR30471:SF3">
    <property type="entry name" value="UPF0758 PROTEIN YEES-RELATED"/>
    <property type="match status" value="1"/>
</dbReference>
<evidence type="ECO:0000256" key="1">
    <source>
        <dbReference type="ARBA" id="ARBA00022670"/>
    </source>
</evidence>
<keyword evidence="4" id="KW-0862">Zinc</keyword>
<evidence type="ECO:0000256" key="6">
    <source>
        <dbReference type="RuleBase" id="RU003797"/>
    </source>
</evidence>
<dbReference type="PROSITE" id="PS01302">
    <property type="entry name" value="UPF0758"/>
    <property type="match status" value="1"/>
</dbReference>
<dbReference type="Proteomes" id="UP000051213">
    <property type="component" value="Unassembled WGS sequence"/>
</dbReference>
<evidence type="ECO:0000256" key="3">
    <source>
        <dbReference type="ARBA" id="ARBA00022801"/>
    </source>
</evidence>
<evidence type="ECO:0000256" key="4">
    <source>
        <dbReference type="ARBA" id="ARBA00022833"/>
    </source>
</evidence>
<evidence type="ECO:0000256" key="5">
    <source>
        <dbReference type="ARBA" id="ARBA00023049"/>
    </source>
</evidence>
<sequence>MAIPQWPRHQRPREKLLIQGAKALSNAELLAIFLRTGVQGMSAIDLAEALLDRFGGLGPLLKADQDSFCAAKGLGPAKYCQLQATLELTKRYLEEQLKQSPIFTKPKQVEDYLAVQMKDYQREVFSVLLLDTRHQLLGYHEIFHGTIDTTSVHPREVVRLALQKNAAAIIVAHNHPSGVADPSQSDIAITQRLKAALELVDIRLLDHFIIGQGEITSLADLGKL</sequence>
<dbReference type="InterPro" id="IPR020891">
    <property type="entry name" value="UPF0758_CS"/>
</dbReference>
<comment type="caution">
    <text evidence="8">The sequence shown here is derived from an EMBL/GenBank/DDBJ whole genome shotgun (WGS) entry which is preliminary data.</text>
</comment>
<dbReference type="PANTHER" id="PTHR30471">
    <property type="entry name" value="DNA REPAIR PROTEIN RADC"/>
    <property type="match status" value="1"/>
</dbReference>
<keyword evidence="3" id="KW-0378">Hydrolase</keyword>
<proteinExistence type="inferred from homology"/>
<dbReference type="InterPro" id="IPR025657">
    <property type="entry name" value="RadC_JAB"/>
</dbReference>
<keyword evidence="2" id="KW-0479">Metal-binding</keyword>
<dbReference type="InterPro" id="IPR001405">
    <property type="entry name" value="UPF0758"/>
</dbReference>
<dbReference type="Pfam" id="PF04002">
    <property type="entry name" value="RadC"/>
    <property type="match status" value="1"/>
</dbReference>
<dbReference type="EMBL" id="LICA01000009">
    <property type="protein sequence ID" value="KRO97271.1"/>
    <property type="molecule type" value="Genomic_DNA"/>
</dbReference>